<protein>
    <submittedName>
        <fullName evidence="3">Class II glutamine amidotransferase</fullName>
    </submittedName>
</protein>
<proteinExistence type="predicted"/>
<sequence length="293" mass="32239">MCRWLAYLGSPIEIADILVRPNHSLIDQSLHARELYLPRDPMASQFAHHAFPTNGDGFGMAWAGTKGTLGQYRQTGPAWDSQNLRHLAAQIESGCILAHVRAAPGGTIAEQNCHPFVDRGWMFQHNGTVPDFAKIKRELTFEVAEDLYPNILGNADTEVCFYLALTYGLAQDPVAALSKMVARIEHSRTEHRIDAPFRATICASDGHQLVVLRWVSPDVEGAEAPSLYHAAGPTILSTVDGENDTLPGDAQLVVSEPLELHWSRHTWIEIPTGSIGIMRTGEPPVFTPVNLHL</sequence>
<dbReference type="Pfam" id="PF13230">
    <property type="entry name" value="GATase_4"/>
    <property type="match status" value="1"/>
</dbReference>
<dbReference type="PANTHER" id="PTHR43187">
    <property type="entry name" value="GLUTAMINE AMIDOTRANSFERASE DUG3-RELATED"/>
    <property type="match status" value="1"/>
</dbReference>
<name>A0A4Y4DPZ4_GLUUR</name>
<accession>A0A4Y4DPZ4</accession>
<dbReference type="InterPro" id="IPR026869">
    <property type="entry name" value="EgtC-like"/>
</dbReference>
<keyword evidence="1 3" id="KW-0315">Glutamine amidotransferase</keyword>
<dbReference type="Proteomes" id="UP000316612">
    <property type="component" value="Unassembled WGS sequence"/>
</dbReference>
<dbReference type="InterPro" id="IPR029055">
    <property type="entry name" value="Ntn_hydrolases_N"/>
</dbReference>
<gene>
    <name evidence="3" type="ORF">AUR04nite_01630</name>
</gene>
<dbReference type="PROSITE" id="PS51278">
    <property type="entry name" value="GATASE_TYPE_2"/>
    <property type="match status" value="1"/>
</dbReference>
<dbReference type="EMBL" id="BJNY01000001">
    <property type="protein sequence ID" value="GED04631.1"/>
    <property type="molecule type" value="Genomic_DNA"/>
</dbReference>
<dbReference type="AlphaFoldDB" id="A0A4Y4DPZ4"/>
<feature type="domain" description="Glutamine amidotransferase type-2" evidence="2">
    <location>
        <begin position="2"/>
        <end position="293"/>
    </location>
</feature>
<evidence type="ECO:0000313" key="3">
    <source>
        <dbReference type="EMBL" id="GED04631.1"/>
    </source>
</evidence>
<dbReference type="GO" id="GO:0016740">
    <property type="term" value="F:transferase activity"/>
    <property type="evidence" value="ECO:0007669"/>
    <property type="project" value="UniProtKB-KW"/>
</dbReference>
<comment type="caution">
    <text evidence="3">The sequence shown here is derived from an EMBL/GenBank/DDBJ whole genome shotgun (WGS) entry which is preliminary data.</text>
</comment>
<dbReference type="CDD" id="cd01908">
    <property type="entry name" value="YafJ"/>
    <property type="match status" value="1"/>
</dbReference>
<keyword evidence="3" id="KW-0808">Transferase</keyword>
<dbReference type="SUPFAM" id="SSF56235">
    <property type="entry name" value="N-terminal nucleophile aminohydrolases (Ntn hydrolases)"/>
    <property type="match status" value="1"/>
</dbReference>
<evidence type="ECO:0000256" key="1">
    <source>
        <dbReference type="ARBA" id="ARBA00022962"/>
    </source>
</evidence>
<organism evidence="3 4">
    <name type="scientific">Glutamicibacter uratoxydans</name>
    <name type="common">Arthrobacter uratoxydans</name>
    <dbReference type="NCBI Taxonomy" id="43667"/>
    <lineage>
        <taxon>Bacteria</taxon>
        <taxon>Bacillati</taxon>
        <taxon>Actinomycetota</taxon>
        <taxon>Actinomycetes</taxon>
        <taxon>Micrococcales</taxon>
        <taxon>Micrococcaceae</taxon>
        <taxon>Glutamicibacter</taxon>
    </lineage>
</organism>
<evidence type="ECO:0000259" key="2">
    <source>
        <dbReference type="PROSITE" id="PS51278"/>
    </source>
</evidence>
<dbReference type="OrthoDB" id="9804310at2"/>
<dbReference type="Gene3D" id="3.60.20.10">
    <property type="entry name" value="Glutamine Phosphoribosylpyrophosphate, subunit 1, domain 1"/>
    <property type="match status" value="1"/>
</dbReference>
<dbReference type="InterPro" id="IPR052373">
    <property type="entry name" value="Gamma-glu_amide_hydrolase"/>
</dbReference>
<keyword evidence="4" id="KW-1185">Reference proteome</keyword>
<dbReference type="InterPro" id="IPR017932">
    <property type="entry name" value="GATase_2_dom"/>
</dbReference>
<reference evidence="3 4" key="1">
    <citation type="submission" date="2019-06" db="EMBL/GenBank/DDBJ databases">
        <title>Whole genome shotgun sequence of Glutamicibacter uratoxydans NBRC 15515.</title>
        <authorList>
            <person name="Hosoyama A."/>
            <person name="Uohara A."/>
            <person name="Ohji S."/>
            <person name="Ichikawa N."/>
        </authorList>
    </citation>
    <scope>NUCLEOTIDE SEQUENCE [LARGE SCALE GENOMIC DNA]</scope>
    <source>
        <strain evidence="3 4">NBRC 15515</strain>
    </source>
</reference>
<dbReference type="PANTHER" id="PTHR43187:SF1">
    <property type="entry name" value="GLUTAMINE AMIDOTRANSFERASE DUG3-RELATED"/>
    <property type="match status" value="1"/>
</dbReference>
<evidence type="ECO:0000313" key="4">
    <source>
        <dbReference type="Proteomes" id="UP000316612"/>
    </source>
</evidence>